<evidence type="ECO:0000256" key="1">
    <source>
        <dbReference type="SAM" id="MobiDB-lite"/>
    </source>
</evidence>
<dbReference type="PANTHER" id="PTHR22753">
    <property type="entry name" value="TRANSMEMBRANE PROTEIN 68"/>
    <property type="match status" value="1"/>
</dbReference>
<accession>A0A4S4D4R0</accession>
<dbReference type="PANTHER" id="PTHR22753:SF24">
    <property type="entry name" value="ESTERASE_LIPASE_THIOESTERASE FAMILY PROTEIN"/>
    <property type="match status" value="1"/>
</dbReference>
<feature type="region of interest" description="Disordered" evidence="1">
    <location>
        <begin position="1"/>
        <end position="33"/>
    </location>
</feature>
<dbReference type="GO" id="GO:0016020">
    <property type="term" value="C:membrane"/>
    <property type="evidence" value="ECO:0007669"/>
    <property type="project" value="TreeGrafter"/>
</dbReference>
<dbReference type="InterPro" id="IPR022742">
    <property type="entry name" value="Hydrolase_4"/>
</dbReference>
<dbReference type="STRING" id="542762.A0A4S4D4R0"/>
<evidence type="ECO:0000313" key="4">
    <source>
        <dbReference type="Proteomes" id="UP000306102"/>
    </source>
</evidence>
<keyword evidence="4" id="KW-1185">Reference proteome</keyword>
<dbReference type="AlphaFoldDB" id="A0A4S4D4R0"/>
<organism evidence="3 4">
    <name type="scientific">Camellia sinensis var. sinensis</name>
    <name type="common">China tea</name>
    <dbReference type="NCBI Taxonomy" id="542762"/>
    <lineage>
        <taxon>Eukaryota</taxon>
        <taxon>Viridiplantae</taxon>
        <taxon>Streptophyta</taxon>
        <taxon>Embryophyta</taxon>
        <taxon>Tracheophyta</taxon>
        <taxon>Spermatophyta</taxon>
        <taxon>Magnoliopsida</taxon>
        <taxon>eudicotyledons</taxon>
        <taxon>Gunneridae</taxon>
        <taxon>Pentapetalae</taxon>
        <taxon>asterids</taxon>
        <taxon>Ericales</taxon>
        <taxon>Theaceae</taxon>
        <taxon>Camellia</taxon>
    </lineage>
</organism>
<comment type="caution">
    <text evidence="3">The sequence shown here is derived from an EMBL/GenBank/DDBJ whole genome shotgun (WGS) entry which is preliminary data.</text>
</comment>
<dbReference type="Proteomes" id="UP000306102">
    <property type="component" value="Unassembled WGS sequence"/>
</dbReference>
<proteinExistence type="predicted"/>
<name>A0A4S4D4R0_CAMSN</name>
<protein>
    <recommendedName>
        <fullName evidence="2">Serine aminopeptidase S33 domain-containing protein</fullName>
    </recommendedName>
</protein>
<dbReference type="SUPFAM" id="SSF53474">
    <property type="entry name" value="alpha/beta-Hydrolases"/>
    <property type="match status" value="1"/>
</dbReference>
<feature type="domain" description="Serine aminopeptidase S33" evidence="2">
    <location>
        <begin position="57"/>
        <end position="128"/>
    </location>
</feature>
<dbReference type="Gene3D" id="3.40.50.1820">
    <property type="entry name" value="alpha/beta hydrolase"/>
    <property type="match status" value="1"/>
</dbReference>
<reference evidence="3 4" key="1">
    <citation type="journal article" date="2018" name="Proc. Natl. Acad. Sci. U.S.A.">
        <title>Draft genome sequence of Camellia sinensis var. sinensis provides insights into the evolution of the tea genome and tea quality.</title>
        <authorList>
            <person name="Wei C."/>
            <person name="Yang H."/>
            <person name="Wang S."/>
            <person name="Zhao J."/>
            <person name="Liu C."/>
            <person name="Gao L."/>
            <person name="Xia E."/>
            <person name="Lu Y."/>
            <person name="Tai Y."/>
            <person name="She G."/>
            <person name="Sun J."/>
            <person name="Cao H."/>
            <person name="Tong W."/>
            <person name="Gao Q."/>
            <person name="Li Y."/>
            <person name="Deng W."/>
            <person name="Jiang X."/>
            <person name="Wang W."/>
            <person name="Chen Q."/>
            <person name="Zhang S."/>
            <person name="Li H."/>
            <person name="Wu J."/>
            <person name="Wang P."/>
            <person name="Li P."/>
            <person name="Shi C."/>
            <person name="Zheng F."/>
            <person name="Jian J."/>
            <person name="Huang B."/>
            <person name="Shan D."/>
            <person name="Shi M."/>
            <person name="Fang C."/>
            <person name="Yue Y."/>
            <person name="Li F."/>
            <person name="Li D."/>
            <person name="Wei S."/>
            <person name="Han B."/>
            <person name="Jiang C."/>
            <person name="Yin Y."/>
            <person name="Xia T."/>
            <person name="Zhang Z."/>
            <person name="Bennetzen J.L."/>
            <person name="Zhao S."/>
            <person name="Wan X."/>
        </authorList>
    </citation>
    <scope>NUCLEOTIDE SEQUENCE [LARGE SCALE GENOMIC DNA]</scope>
    <source>
        <strain evidence="4">cv. Shuchazao</strain>
        <tissue evidence="3">Leaf</tissue>
    </source>
</reference>
<evidence type="ECO:0000259" key="2">
    <source>
        <dbReference type="Pfam" id="PF12146"/>
    </source>
</evidence>
<gene>
    <name evidence="3" type="ORF">TEA_013094</name>
</gene>
<evidence type="ECO:0000313" key="3">
    <source>
        <dbReference type="EMBL" id="THF97339.1"/>
    </source>
</evidence>
<dbReference type="InterPro" id="IPR029058">
    <property type="entry name" value="AB_hydrolase_fold"/>
</dbReference>
<dbReference type="EMBL" id="SDRB02012578">
    <property type="protein sequence ID" value="THF97339.1"/>
    <property type="molecule type" value="Genomic_DNA"/>
</dbReference>
<sequence length="190" mass="20753">MAAGGAGVSSPCFSPLHHRGIRRTTTTPPTFKPPPKISISVIFDMRCLHIPIMDRTPFAELVKQVERTVRSENYRSPNRPIYLVGESLGGCLALAVAARNPDIDLILILANPATCFGKSQLQHLIPFLEIMPEQLHLSVPYVMSSFSGIPLRMVMATVEKGLPLQQTVGEISQGVIALSSYLSVRSNICM</sequence>
<dbReference type="Pfam" id="PF12146">
    <property type="entry name" value="Hydrolase_4"/>
    <property type="match status" value="1"/>
</dbReference>